<evidence type="ECO:0000313" key="4">
    <source>
        <dbReference type="EMBL" id="MXS25874.1"/>
    </source>
</evidence>
<dbReference type="Proteomes" id="UP000439965">
    <property type="component" value="Unassembled WGS sequence"/>
</dbReference>
<gene>
    <name evidence="6" type="primary">yxeA</name>
    <name evidence="5" type="ORF">EGM181_13755</name>
    <name evidence="4" type="ORF">GTI89_07375</name>
    <name evidence="1" type="ORF">HWH42_02125</name>
    <name evidence="6" type="ORF">NCTC12360_03472</name>
    <name evidence="3" type="ORF">P7E30_02875</name>
    <name evidence="2" type="ORF">QRX88_00210</name>
</gene>
<dbReference type="Proteomes" id="UP001183682">
    <property type="component" value="Unassembled WGS sequence"/>
</dbReference>
<dbReference type="EMBL" id="JABXJK010000009">
    <property type="protein sequence ID" value="MBA0971403.1"/>
    <property type="molecule type" value="Genomic_DNA"/>
</dbReference>
<evidence type="ECO:0000313" key="9">
    <source>
        <dbReference type="Proteomes" id="UP000516696"/>
    </source>
</evidence>
<dbReference type="InterPro" id="IPR036166">
    <property type="entry name" value="YxeA-like_sf"/>
</dbReference>
<dbReference type="Gene3D" id="2.40.50.480">
    <property type="match status" value="1"/>
</dbReference>
<dbReference type="NCBIfam" id="TIGR01655">
    <property type="entry name" value="yxeA_fam"/>
    <property type="match status" value="1"/>
</dbReference>
<sequence>MKKIVRAILSIGLFFLLLCGGIMLYTNRASGEVAGILDQLNPLVPKSEMYVKTQAPESVNGYGTAHYKQVAATADGQTRMIEFEGLQVLKTERFLKLTNKGAHVETYEEIAKEDVPSAALKEIDG</sequence>
<accession>A0A1L8TYK5</accession>
<organism evidence="4 8">
    <name type="scientific">Enterococcus gallinarum</name>
    <dbReference type="NCBI Taxonomy" id="1353"/>
    <lineage>
        <taxon>Bacteria</taxon>
        <taxon>Bacillati</taxon>
        <taxon>Bacillota</taxon>
        <taxon>Bacilli</taxon>
        <taxon>Lactobacillales</taxon>
        <taxon>Enterococcaceae</taxon>
        <taxon>Enterococcus</taxon>
    </lineage>
</organism>
<reference evidence="4 8" key="2">
    <citation type="submission" date="2019-04" db="EMBL/GenBank/DDBJ databases">
        <title>Step-wise assembly of the neonatal virome modulated by breast feeding.</title>
        <authorList>
            <person name="Liang G."/>
            <person name="Bushman F."/>
        </authorList>
    </citation>
    <scope>NUCLEOTIDE SEQUENCE [LARGE SCALE GENOMIC DNA]</scope>
    <source>
        <strain evidence="4 8">E3404</strain>
    </source>
</reference>
<dbReference type="Proteomes" id="UP000516696">
    <property type="component" value="Chromosome"/>
</dbReference>
<dbReference type="PANTHER" id="PTHR36433:SF2">
    <property type="entry name" value="YXEA FAMILY PROTEIN"/>
    <property type="match status" value="1"/>
</dbReference>
<dbReference type="Proteomes" id="UP000254807">
    <property type="component" value="Unassembled WGS sequence"/>
</dbReference>
<evidence type="ECO:0000313" key="11">
    <source>
        <dbReference type="Proteomes" id="UP001241571"/>
    </source>
</evidence>
<name>A0A1L8TYK5_ENTGA</name>
<dbReference type="AlphaFoldDB" id="A0A1L8TYK5"/>
<proteinExistence type="predicted"/>
<reference evidence="2 11" key="6">
    <citation type="submission" date="2023-06" db="EMBL/GenBank/DDBJ databases">
        <title>Acute promotion of culturable opportunistic pathogens and persistent increase of antibiotic resistance following antibiotic exposure in mouse gut microbiota.</title>
        <authorList>
            <person name="Li L."/>
            <person name="Wang B."/>
            <person name="Sun Y."/>
            <person name="Wang M."/>
            <person name="Xu H."/>
        </authorList>
    </citation>
    <scope>NUCLEOTIDE SEQUENCE [LARGE SCALE GENOMIC DNA]</scope>
    <source>
        <strain evidence="2 11">CRI2_2</strain>
    </source>
</reference>
<evidence type="ECO:0000313" key="3">
    <source>
        <dbReference type="EMBL" id="MDT2689151.1"/>
    </source>
</evidence>
<dbReference type="EMBL" id="CP050485">
    <property type="protein sequence ID" value="QOG28243.1"/>
    <property type="molecule type" value="Genomic_DNA"/>
</dbReference>
<evidence type="ECO:0000313" key="2">
    <source>
        <dbReference type="EMBL" id="MDL4934132.1"/>
    </source>
</evidence>
<evidence type="ECO:0000313" key="8">
    <source>
        <dbReference type="Proteomes" id="UP000439965"/>
    </source>
</evidence>
<dbReference type="EMBL" id="JARPZN010000001">
    <property type="protein sequence ID" value="MDT2689151.1"/>
    <property type="molecule type" value="Genomic_DNA"/>
</dbReference>
<dbReference type="Proteomes" id="UP001241571">
    <property type="component" value="Unassembled WGS sequence"/>
</dbReference>
<evidence type="ECO:0000313" key="6">
    <source>
        <dbReference type="EMBL" id="STD84925.1"/>
    </source>
</evidence>
<dbReference type="InterPro" id="IPR006542">
    <property type="entry name" value="DUF1093"/>
</dbReference>
<dbReference type="EMBL" id="JASUBT010000001">
    <property type="protein sequence ID" value="MDL4934132.1"/>
    <property type="molecule type" value="Genomic_DNA"/>
</dbReference>
<evidence type="ECO:0000313" key="5">
    <source>
        <dbReference type="EMBL" id="QOG28243.1"/>
    </source>
</evidence>
<dbReference type="SUPFAM" id="SSF159121">
    <property type="entry name" value="BC4932-like"/>
    <property type="match status" value="1"/>
</dbReference>
<keyword evidence="7" id="KW-1185">Reference proteome</keyword>
<reference evidence="5 9" key="3">
    <citation type="submission" date="2020-03" db="EMBL/GenBank/DDBJ databases">
        <title>Characterization of ganglioside-mimicking enterococci.</title>
        <authorList>
            <person name="Patry R.T."/>
            <person name="Nothaft H."/>
            <person name="Bridger R."/>
            <person name="Shajahan A."/>
            <person name="Huynh S."/>
            <person name="Sanchez S."/>
            <person name="Azadi P."/>
            <person name="Cooper K."/>
            <person name="Miller W.G."/>
            <person name="Parker C.T."/>
            <person name="Wells L."/>
            <person name="Szymanski C.M."/>
        </authorList>
    </citation>
    <scope>NUCLEOTIDE SEQUENCE [LARGE SCALE GENOMIC DNA]</scope>
    <source>
        <strain evidence="5 9">EGM181</strain>
    </source>
</reference>
<dbReference type="EMBL" id="UFYW01000001">
    <property type="protein sequence ID" value="STD84925.1"/>
    <property type="molecule type" value="Genomic_DNA"/>
</dbReference>
<protein>
    <submittedName>
        <fullName evidence="6">Uncharacterized protein conserved in bacteria</fullName>
    </submittedName>
    <submittedName>
        <fullName evidence="4">YxeA family protein</fullName>
    </submittedName>
</protein>
<evidence type="ECO:0000313" key="7">
    <source>
        <dbReference type="Proteomes" id="UP000254807"/>
    </source>
</evidence>
<evidence type="ECO:0000313" key="10">
    <source>
        <dbReference type="Proteomes" id="UP000571857"/>
    </source>
</evidence>
<evidence type="ECO:0000313" key="1">
    <source>
        <dbReference type="EMBL" id="MBA0971403.1"/>
    </source>
</evidence>
<reference evidence="3" key="5">
    <citation type="submission" date="2023-03" db="EMBL/GenBank/DDBJ databases">
        <authorList>
            <person name="Shen W."/>
            <person name="Cai J."/>
        </authorList>
    </citation>
    <scope>NUCLEOTIDE SEQUENCE</scope>
    <source>
        <strain evidence="3">K69-2</strain>
    </source>
</reference>
<dbReference type="OrthoDB" id="2199916at2"/>
<dbReference type="PANTHER" id="PTHR36433">
    <property type="entry name" value="HYPOTHETICAL CYTOSOLIC PROTEIN"/>
    <property type="match status" value="1"/>
</dbReference>
<reference evidence="1 10" key="4">
    <citation type="submission" date="2020-06" db="EMBL/GenBank/DDBJ databases">
        <title>Crossreactivity between MHC class I-restricted antigens from cancer cells and an enterococcal bacteriophage.</title>
        <authorList>
            <person name="Fluckiger A."/>
            <person name="Daillere R."/>
            <person name="Sassi M."/>
            <person name="Cattoir V."/>
            <person name="Kroemer G."/>
            <person name="Zitvogel L."/>
        </authorList>
    </citation>
    <scope>NUCLEOTIDE SEQUENCE [LARGE SCALE GENOMIC DNA]</scope>
    <source>
        <strain evidence="1 10">EG4</strain>
    </source>
</reference>
<dbReference type="Pfam" id="PF06486">
    <property type="entry name" value="DUF1093"/>
    <property type="match status" value="1"/>
</dbReference>
<dbReference type="Proteomes" id="UP000571857">
    <property type="component" value="Unassembled WGS sequence"/>
</dbReference>
<reference evidence="6 7" key="1">
    <citation type="submission" date="2018-06" db="EMBL/GenBank/DDBJ databases">
        <authorList>
            <consortium name="Pathogen Informatics"/>
            <person name="Doyle S."/>
        </authorList>
    </citation>
    <scope>NUCLEOTIDE SEQUENCE [LARGE SCALE GENOMIC DNA]</scope>
    <source>
        <strain evidence="6 7">NCTC12360</strain>
    </source>
</reference>
<dbReference type="EMBL" id="WVTI01000005">
    <property type="protein sequence ID" value="MXS25874.1"/>
    <property type="molecule type" value="Genomic_DNA"/>
</dbReference>